<dbReference type="InterPro" id="IPR057460">
    <property type="entry name" value="CAF17_C"/>
</dbReference>
<evidence type="ECO:0000256" key="4">
    <source>
        <dbReference type="ARBA" id="ARBA00093447"/>
    </source>
</evidence>
<dbReference type="RefSeq" id="XP_016253975.1">
    <property type="nucleotide sequence ID" value="XM_016387047.1"/>
</dbReference>
<dbReference type="Gene3D" id="3.30.1360.120">
    <property type="entry name" value="Probable tRNA modification gtpase trme, domain 1"/>
    <property type="match status" value="1"/>
</dbReference>
<evidence type="ECO:0000256" key="5">
    <source>
        <dbReference type="ARBA" id="ARBA00093637"/>
    </source>
</evidence>
<dbReference type="EMBL" id="KN847040">
    <property type="protein sequence ID" value="KIW33759.1"/>
    <property type="molecule type" value="Genomic_DNA"/>
</dbReference>
<dbReference type="PANTHER" id="PTHR22602:SF0">
    <property type="entry name" value="TRANSFERASE CAF17, MITOCHONDRIAL-RELATED"/>
    <property type="match status" value="1"/>
</dbReference>
<evidence type="ECO:0000256" key="6">
    <source>
        <dbReference type="SAM" id="MobiDB-lite"/>
    </source>
</evidence>
<dbReference type="VEuPathDB" id="FungiDB:PV07_00583"/>
<dbReference type="AlphaFoldDB" id="A0A0D2DDG6"/>
<dbReference type="SUPFAM" id="SSF103025">
    <property type="entry name" value="Folate-binding domain"/>
    <property type="match status" value="1"/>
</dbReference>
<reference evidence="8 9" key="1">
    <citation type="submission" date="2015-01" db="EMBL/GenBank/DDBJ databases">
        <title>The Genome Sequence of Cladophialophora immunda CBS83496.</title>
        <authorList>
            <consortium name="The Broad Institute Genomics Platform"/>
            <person name="Cuomo C."/>
            <person name="de Hoog S."/>
            <person name="Gorbushina A."/>
            <person name="Stielow B."/>
            <person name="Teixiera M."/>
            <person name="Abouelleil A."/>
            <person name="Chapman S.B."/>
            <person name="Priest M."/>
            <person name="Young S.K."/>
            <person name="Wortman J."/>
            <person name="Nusbaum C."/>
            <person name="Birren B."/>
        </authorList>
    </citation>
    <scope>NUCLEOTIDE SEQUENCE [LARGE SCALE GENOMIC DNA]</scope>
    <source>
        <strain evidence="8 9">CBS 83496</strain>
    </source>
</reference>
<dbReference type="InterPro" id="IPR027266">
    <property type="entry name" value="TrmE/GcvT-like"/>
</dbReference>
<dbReference type="OrthoDB" id="191995at2759"/>
<keyword evidence="2" id="KW-0809">Transit peptide</keyword>
<dbReference type="NCBIfam" id="TIGR03317">
    <property type="entry name" value="ygfZ_signature"/>
    <property type="match status" value="1"/>
</dbReference>
<dbReference type="InterPro" id="IPR017703">
    <property type="entry name" value="YgfZ/GCV_T_CS"/>
</dbReference>
<evidence type="ECO:0000256" key="1">
    <source>
        <dbReference type="ARBA" id="ARBA00004305"/>
    </source>
</evidence>
<proteinExistence type="inferred from homology"/>
<sequence length="421" mass="47373">MPPRLKSSPFRPFVCPECQIRSLYLDQLLVRRSFSTSPRLYAASSPPSKYLHLENRSIIRLAGPDAALFLHNLIPAKILDIGGSTNPIYTAFLSAQGRILNDVFVYPPPPTSDNPGEEWFIEVDSESAGELLKHLKKHKLRAKFTLEKVDGQRMRVYYTWPPPSSDTQYSEGSSSVWGRGGQDPRFGMGVRWLLDEASPKPGAIQRLEDSGSQRATMEEYTVHRMLNGVAEGQSEIISGHALPQESNIDFFGGIDFFKGCYLGQELTIRTHHTGVVRKRILPCQLYDPDAEPLPADQELPEYKAGVQLAPPPPGSNICKLRAKGRGRSSGKWLAGVGNIGLALCRLEMMTDIQLTADRTNYDPTEQYRVQWEPAEGGQQQGVMLKPFVPRWLRDGVEQSLRRKEKKVKPKREEEEDEEELD</sequence>
<keyword evidence="9" id="KW-1185">Reference proteome</keyword>
<keyword evidence="3" id="KW-0496">Mitochondrion</keyword>
<comment type="subcellular location">
    <subcellularLocation>
        <location evidence="1">Mitochondrion matrix</location>
    </subcellularLocation>
</comment>
<organism evidence="8 9">
    <name type="scientific">Cladophialophora immunda</name>
    <dbReference type="NCBI Taxonomy" id="569365"/>
    <lineage>
        <taxon>Eukaryota</taxon>
        <taxon>Fungi</taxon>
        <taxon>Dikarya</taxon>
        <taxon>Ascomycota</taxon>
        <taxon>Pezizomycotina</taxon>
        <taxon>Eurotiomycetes</taxon>
        <taxon>Chaetothyriomycetidae</taxon>
        <taxon>Chaetothyriales</taxon>
        <taxon>Herpotrichiellaceae</taxon>
        <taxon>Cladophialophora</taxon>
    </lineage>
</organism>
<feature type="region of interest" description="Disordered" evidence="6">
    <location>
        <begin position="398"/>
        <end position="421"/>
    </location>
</feature>
<evidence type="ECO:0000259" key="7">
    <source>
        <dbReference type="Pfam" id="PF25455"/>
    </source>
</evidence>
<dbReference type="PANTHER" id="PTHR22602">
    <property type="entry name" value="TRANSFERASE CAF17, MITOCHONDRIAL-RELATED"/>
    <property type="match status" value="1"/>
</dbReference>
<feature type="domain" description="CAF17 C-terminal" evidence="7">
    <location>
        <begin position="277"/>
        <end position="367"/>
    </location>
</feature>
<accession>A0A0D2DDG6</accession>
<dbReference type="STRING" id="569365.A0A0D2DDG6"/>
<dbReference type="InterPro" id="IPR045179">
    <property type="entry name" value="YgfZ/GcvT"/>
</dbReference>
<evidence type="ECO:0000313" key="9">
    <source>
        <dbReference type="Proteomes" id="UP000054466"/>
    </source>
</evidence>
<dbReference type="Proteomes" id="UP000054466">
    <property type="component" value="Unassembled WGS sequence"/>
</dbReference>
<dbReference type="Pfam" id="PF25455">
    <property type="entry name" value="Beta-barrel_CAF17_C"/>
    <property type="match status" value="1"/>
</dbReference>
<dbReference type="HOGENOM" id="CLU_007884_7_0_1"/>
<gene>
    <name evidence="8" type="ORF">PV07_00583</name>
</gene>
<comment type="similarity">
    <text evidence="4">Belongs to the GcvT family. CAF17/IBA57 subfamily.</text>
</comment>
<name>A0A0D2DDG6_9EURO</name>
<evidence type="ECO:0000256" key="2">
    <source>
        <dbReference type="ARBA" id="ARBA00022946"/>
    </source>
</evidence>
<protein>
    <recommendedName>
        <fullName evidence="5">Iron-sulfur cluster assembly factor IBA57 homolog, mitochondrial</fullName>
    </recommendedName>
</protein>
<dbReference type="GO" id="GO:0016226">
    <property type="term" value="P:iron-sulfur cluster assembly"/>
    <property type="evidence" value="ECO:0007669"/>
    <property type="project" value="TreeGrafter"/>
</dbReference>
<dbReference type="GO" id="GO:0005759">
    <property type="term" value="C:mitochondrial matrix"/>
    <property type="evidence" value="ECO:0007669"/>
    <property type="project" value="UniProtKB-SubCell"/>
</dbReference>
<evidence type="ECO:0000256" key="3">
    <source>
        <dbReference type="ARBA" id="ARBA00023128"/>
    </source>
</evidence>
<evidence type="ECO:0000313" key="8">
    <source>
        <dbReference type="EMBL" id="KIW33759.1"/>
    </source>
</evidence>
<dbReference type="GeneID" id="27339777"/>